<feature type="non-terminal residue" evidence="2">
    <location>
        <position position="1"/>
    </location>
</feature>
<proteinExistence type="predicted"/>
<keyword evidence="1" id="KW-1133">Transmembrane helix</keyword>
<sequence length="242" mass="27090">MAVVVLESVLYALLLVSASTTLYLRFSRHEVPKLLVWNPVVLFTILIATTSGAHWILTIVRFFDAFLYSADVEQFYLDNSHETQTAMSLLSVISMFIGDAAIIHRLWLIWNRSFPVIILPVMTCFGLLMGGGRLDYNCGKQCLLHRIHSMENLENETHSGAFIRGRNSRGIWGLLFAVASELRSPLQIIMVDLSAVMVGIVNMIIYLRVELQCARPDGSDRTGVVMTSSASIRPYYVNTAST</sequence>
<reference evidence="2" key="1">
    <citation type="submission" date="2023-03" db="EMBL/GenBank/DDBJ databases">
        <title>Massive genome expansion in bonnet fungi (Mycena s.s.) driven by repeated elements and novel gene families across ecological guilds.</title>
        <authorList>
            <consortium name="Lawrence Berkeley National Laboratory"/>
            <person name="Harder C.B."/>
            <person name="Miyauchi S."/>
            <person name="Viragh M."/>
            <person name="Kuo A."/>
            <person name="Thoen E."/>
            <person name="Andreopoulos B."/>
            <person name="Lu D."/>
            <person name="Skrede I."/>
            <person name="Drula E."/>
            <person name="Henrissat B."/>
            <person name="Morin E."/>
            <person name="Kohler A."/>
            <person name="Barry K."/>
            <person name="LaButti K."/>
            <person name="Morin E."/>
            <person name="Salamov A."/>
            <person name="Lipzen A."/>
            <person name="Mereny Z."/>
            <person name="Hegedus B."/>
            <person name="Baldrian P."/>
            <person name="Stursova M."/>
            <person name="Weitz H."/>
            <person name="Taylor A."/>
            <person name="Grigoriev I.V."/>
            <person name="Nagy L.G."/>
            <person name="Martin F."/>
            <person name="Kauserud H."/>
        </authorList>
    </citation>
    <scope>NUCLEOTIDE SEQUENCE</scope>
    <source>
        <strain evidence="2">CBHHK182m</strain>
    </source>
</reference>
<evidence type="ECO:0000256" key="1">
    <source>
        <dbReference type="SAM" id="Phobius"/>
    </source>
</evidence>
<feature type="transmembrane region" description="Helical" evidence="1">
    <location>
        <begin position="6"/>
        <end position="24"/>
    </location>
</feature>
<evidence type="ECO:0000313" key="2">
    <source>
        <dbReference type="EMBL" id="KAJ7730122.1"/>
    </source>
</evidence>
<accession>A0AAD7MTL9</accession>
<name>A0AAD7MTL9_9AGAR</name>
<feature type="transmembrane region" description="Helical" evidence="1">
    <location>
        <begin position="83"/>
        <end position="102"/>
    </location>
</feature>
<feature type="transmembrane region" description="Helical" evidence="1">
    <location>
        <begin position="36"/>
        <end position="63"/>
    </location>
</feature>
<dbReference type="Proteomes" id="UP001215598">
    <property type="component" value="Unassembled WGS sequence"/>
</dbReference>
<keyword evidence="1" id="KW-0812">Transmembrane</keyword>
<evidence type="ECO:0000313" key="3">
    <source>
        <dbReference type="Proteomes" id="UP001215598"/>
    </source>
</evidence>
<comment type="caution">
    <text evidence="2">The sequence shown here is derived from an EMBL/GenBank/DDBJ whole genome shotgun (WGS) entry which is preliminary data.</text>
</comment>
<keyword evidence="3" id="KW-1185">Reference proteome</keyword>
<keyword evidence="1" id="KW-0472">Membrane</keyword>
<protein>
    <submittedName>
        <fullName evidence="2">Uncharacterized protein</fullName>
    </submittedName>
</protein>
<organism evidence="2 3">
    <name type="scientific">Mycena metata</name>
    <dbReference type="NCBI Taxonomy" id="1033252"/>
    <lineage>
        <taxon>Eukaryota</taxon>
        <taxon>Fungi</taxon>
        <taxon>Dikarya</taxon>
        <taxon>Basidiomycota</taxon>
        <taxon>Agaricomycotina</taxon>
        <taxon>Agaricomycetes</taxon>
        <taxon>Agaricomycetidae</taxon>
        <taxon>Agaricales</taxon>
        <taxon>Marasmiineae</taxon>
        <taxon>Mycenaceae</taxon>
        <taxon>Mycena</taxon>
    </lineage>
</organism>
<dbReference type="EMBL" id="JARKIB010000161">
    <property type="protein sequence ID" value="KAJ7730122.1"/>
    <property type="molecule type" value="Genomic_DNA"/>
</dbReference>
<gene>
    <name evidence="2" type="ORF">B0H16DRAFT_1585456</name>
</gene>
<feature type="transmembrane region" description="Helical" evidence="1">
    <location>
        <begin position="114"/>
        <end position="134"/>
    </location>
</feature>
<feature type="transmembrane region" description="Helical" evidence="1">
    <location>
        <begin position="186"/>
        <end position="207"/>
    </location>
</feature>
<feature type="non-terminal residue" evidence="2">
    <location>
        <position position="242"/>
    </location>
</feature>
<dbReference type="AlphaFoldDB" id="A0AAD7MTL9"/>